<gene>
    <name evidence="2" type="ORF">E2C01_079257</name>
</gene>
<organism evidence="2 3">
    <name type="scientific">Portunus trituberculatus</name>
    <name type="common">Swimming crab</name>
    <name type="synonym">Neptunus trituberculatus</name>
    <dbReference type="NCBI Taxonomy" id="210409"/>
    <lineage>
        <taxon>Eukaryota</taxon>
        <taxon>Metazoa</taxon>
        <taxon>Ecdysozoa</taxon>
        <taxon>Arthropoda</taxon>
        <taxon>Crustacea</taxon>
        <taxon>Multicrustacea</taxon>
        <taxon>Malacostraca</taxon>
        <taxon>Eumalacostraca</taxon>
        <taxon>Eucarida</taxon>
        <taxon>Decapoda</taxon>
        <taxon>Pleocyemata</taxon>
        <taxon>Brachyura</taxon>
        <taxon>Eubrachyura</taxon>
        <taxon>Portunoidea</taxon>
        <taxon>Portunidae</taxon>
        <taxon>Portuninae</taxon>
        <taxon>Portunus</taxon>
    </lineage>
</organism>
<evidence type="ECO:0000256" key="1">
    <source>
        <dbReference type="SAM" id="MobiDB-lite"/>
    </source>
</evidence>
<accession>A0A5B7IV38</accession>
<keyword evidence="3" id="KW-1185">Reference proteome</keyword>
<dbReference type="Proteomes" id="UP000324222">
    <property type="component" value="Unassembled WGS sequence"/>
</dbReference>
<protein>
    <submittedName>
        <fullName evidence="2">Uncharacterized protein</fullName>
    </submittedName>
</protein>
<evidence type="ECO:0000313" key="3">
    <source>
        <dbReference type="Proteomes" id="UP000324222"/>
    </source>
</evidence>
<evidence type="ECO:0000313" key="2">
    <source>
        <dbReference type="EMBL" id="MPC84518.1"/>
    </source>
</evidence>
<reference evidence="2 3" key="1">
    <citation type="submission" date="2019-05" db="EMBL/GenBank/DDBJ databases">
        <title>Another draft genome of Portunus trituberculatus and its Hox gene families provides insights of decapod evolution.</title>
        <authorList>
            <person name="Jeong J.-H."/>
            <person name="Song I."/>
            <person name="Kim S."/>
            <person name="Choi T."/>
            <person name="Kim D."/>
            <person name="Ryu S."/>
            <person name="Kim W."/>
        </authorList>
    </citation>
    <scope>NUCLEOTIDE SEQUENCE [LARGE SCALE GENOMIC DNA]</scope>
    <source>
        <tissue evidence="2">Muscle</tissue>
    </source>
</reference>
<dbReference type="AlphaFoldDB" id="A0A5B7IV38"/>
<feature type="region of interest" description="Disordered" evidence="1">
    <location>
        <begin position="40"/>
        <end position="59"/>
    </location>
</feature>
<comment type="caution">
    <text evidence="2">The sequence shown here is derived from an EMBL/GenBank/DDBJ whole genome shotgun (WGS) entry which is preliminary data.</text>
</comment>
<name>A0A5B7IV38_PORTR</name>
<proteinExistence type="predicted"/>
<sequence>MFLRESKLSGERLHLPSLPRSGILQPGFYDEPLRCFSFKSTRRYPRERQRGGRRSTMTP</sequence>
<dbReference type="EMBL" id="VSRR010065635">
    <property type="protein sequence ID" value="MPC84518.1"/>
    <property type="molecule type" value="Genomic_DNA"/>
</dbReference>